<evidence type="ECO:0000313" key="9">
    <source>
        <dbReference type="EMBL" id="KAB1644052.1"/>
    </source>
</evidence>
<dbReference type="SUPFAM" id="SSF46929">
    <property type="entry name" value="DNA helicase RuvA subunit, C-terminal domain"/>
    <property type="match status" value="1"/>
</dbReference>
<dbReference type="Gene3D" id="1.10.150.20">
    <property type="entry name" value="5' to 3' exonuclease, C-terminal subdomain"/>
    <property type="match status" value="1"/>
</dbReference>
<dbReference type="NCBIfam" id="TIGR00084">
    <property type="entry name" value="ruvA"/>
    <property type="match status" value="1"/>
</dbReference>
<dbReference type="InterPro" id="IPR036267">
    <property type="entry name" value="RuvA_C_sf"/>
</dbReference>
<evidence type="ECO:0000256" key="5">
    <source>
        <dbReference type="ARBA" id="ARBA00023204"/>
    </source>
</evidence>
<feature type="region of interest" description="Domain III" evidence="6">
    <location>
        <begin position="150"/>
        <end position="207"/>
    </location>
</feature>
<dbReference type="AlphaFoldDB" id="A0A7J5BDD1"/>
<accession>A0A7J5BDD1</accession>
<dbReference type="GO" id="GO:0009378">
    <property type="term" value="F:four-way junction helicase activity"/>
    <property type="evidence" value="ECO:0007669"/>
    <property type="project" value="InterPro"/>
</dbReference>
<gene>
    <name evidence="6 9" type="primary">ruvA</name>
    <name evidence="9" type="ORF">F8O05_04490</name>
</gene>
<keyword evidence="10" id="KW-1185">Reference proteome</keyword>
<dbReference type="InterPro" id="IPR000085">
    <property type="entry name" value="RuvA"/>
</dbReference>
<evidence type="ECO:0000313" key="10">
    <source>
        <dbReference type="Proteomes" id="UP000433493"/>
    </source>
</evidence>
<evidence type="ECO:0000259" key="7">
    <source>
        <dbReference type="Pfam" id="PF01330"/>
    </source>
</evidence>
<comment type="subcellular location">
    <subcellularLocation>
        <location evidence="6">Cytoplasm</location>
    </subcellularLocation>
</comment>
<evidence type="ECO:0000259" key="8">
    <source>
        <dbReference type="Pfam" id="PF07499"/>
    </source>
</evidence>
<dbReference type="GO" id="GO:0005524">
    <property type="term" value="F:ATP binding"/>
    <property type="evidence" value="ECO:0007669"/>
    <property type="project" value="InterPro"/>
</dbReference>
<keyword evidence="2 6" id="KW-0227">DNA damage</keyword>
<evidence type="ECO:0000256" key="1">
    <source>
        <dbReference type="ARBA" id="ARBA00022490"/>
    </source>
</evidence>
<feature type="region of interest" description="Domain II" evidence="6">
    <location>
        <begin position="64"/>
        <end position="141"/>
    </location>
</feature>
<dbReference type="GO" id="GO:0006281">
    <property type="term" value="P:DNA repair"/>
    <property type="evidence" value="ECO:0007669"/>
    <property type="project" value="UniProtKB-UniRule"/>
</dbReference>
<dbReference type="Gene3D" id="1.10.8.10">
    <property type="entry name" value="DNA helicase RuvA subunit, C-terminal domain"/>
    <property type="match status" value="1"/>
</dbReference>
<dbReference type="InterPro" id="IPR013849">
    <property type="entry name" value="DNA_helicase_Holl-junc_RuvA_I"/>
</dbReference>
<dbReference type="EMBL" id="WBKB01000002">
    <property type="protein sequence ID" value="KAB1644052.1"/>
    <property type="molecule type" value="Genomic_DNA"/>
</dbReference>
<dbReference type="InterPro" id="IPR010994">
    <property type="entry name" value="RuvA_2-like"/>
</dbReference>
<evidence type="ECO:0000256" key="3">
    <source>
        <dbReference type="ARBA" id="ARBA00023125"/>
    </source>
</evidence>
<comment type="domain">
    <text evidence="6">Has three domains with a flexible linker between the domains II and III and assumes an 'L' shape. Domain III is highly mobile and contacts RuvB.</text>
</comment>
<dbReference type="GO" id="GO:0005737">
    <property type="term" value="C:cytoplasm"/>
    <property type="evidence" value="ECO:0007669"/>
    <property type="project" value="UniProtKB-SubCell"/>
</dbReference>
<dbReference type="InterPro" id="IPR011114">
    <property type="entry name" value="RuvA_C"/>
</dbReference>
<protein>
    <recommendedName>
        <fullName evidence="6">Holliday junction branch migration complex subunit RuvA</fullName>
    </recommendedName>
</protein>
<name>A0A7J5BDD1_9MICO</name>
<organism evidence="9 10">
    <name type="scientific">Gulosibacter chungangensis</name>
    <dbReference type="NCBI Taxonomy" id="979746"/>
    <lineage>
        <taxon>Bacteria</taxon>
        <taxon>Bacillati</taxon>
        <taxon>Actinomycetota</taxon>
        <taxon>Actinomycetes</taxon>
        <taxon>Micrococcales</taxon>
        <taxon>Microbacteriaceae</taxon>
        <taxon>Gulosibacter</taxon>
    </lineage>
</organism>
<comment type="subunit">
    <text evidence="6">Homotetramer. Forms an RuvA(8)-RuvB(12)-Holliday junction (HJ) complex. HJ DNA is sandwiched between 2 RuvA tetramers; dsDNA enters through RuvA and exits via RuvB. An RuvB hexamer assembles on each DNA strand where it exits the tetramer. Each RuvB hexamer is contacted by two RuvA subunits (via domain III) on 2 adjacent RuvB subunits; this complex drives branch migration. In the full resolvosome a probable DNA-RuvA(4)-RuvB(12)-RuvC(2) complex forms which resolves the HJ.</text>
</comment>
<dbReference type="Pfam" id="PF07499">
    <property type="entry name" value="RuvA_C"/>
    <property type="match status" value="1"/>
</dbReference>
<dbReference type="Pfam" id="PF01330">
    <property type="entry name" value="RuvA_N"/>
    <property type="match status" value="1"/>
</dbReference>
<dbReference type="GO" id="GO:0009379">
    <property type="term" value="C:Holliday junction helicase complex"/>
    <property type="evidence" value="ECO:0007669"/>
    <property type="project" value="InterPro"/>
</dbReference>
<sequence>MIASLTGKLTHLGANYAIVDVGGVGYRVQLTPTHALELRQGSEITLVTALIVREDALTLFGFRSFDEREIFDQLTSVSGVGPKSALAVITHLSPSELARAVESEDVNAFKPVSGVGPKTAKLIILQLKGKLLAAVDVTAAEASSPQLPASVVKTVDQVVEALVELGTKQVQAQAAVEAAAAELGEDADVPTLLRTALRELGRGGVRR</sequence>
<dbReference type="HAMAP" id="MF_00031">
    <property type="entry name" value="DNA_HJ_migration_RuvA"/>
    <property type="match status" value="1"/>
</dbReference>
<dbReference type="OrthoDB" id="5293449at2"/>
<dbReference type="Pfam" id="PF14520">
    <property type="entry name" value="HHH_5"/>
    <property type="match status" value="1"/>
</dbReference>
<dbReference type="RefSeq" id="WP_158051555.1">
    <property type="nucleotide sequence ID" value="NZ_WBKB01000002.1"/>
</dbReference>
<comment type="caution">
    <text evidence="9">The sequence shown here is derived from an EMBL/GenBank/DDBJ whole genome shotgun (WGS) entry which is preliminary data.</text>
</comment>
<keyword evidence="3 6" id="KW-0238">DNA-binding</keyword>
<dbReference type="Gene3D" id="2.40.50.140">
    <property type="entry name" value="Nucleic acid-binding proteins"/>
    <property type="match status" value="1"/>
</dbReference>
<comment type="function">
    <text evidence="6">The RuvA-RuvB-RuvC complex processes Holliday junction (HJ) DNA during genetic recombination and DNA repair, while the RuvA-RuvB complex plays an important role in the rescue of blocked DNA replication forks via replication fork reversal (RFR). RuvA specifically binds to HJ cruciform DNA, conferring on it an open structure. The RuvB hexamer acts as an ATP-dependent pump, pulling dsDNA into and through the RuvAB complex. HJ branch migration allows RuvC to scan DNA until it finds its consensus sequence, where it cleaves and resolves the cruciform DNA.</text>
</comment>
<feature type="domain" description="DNA helicase Holliday junction RuvA type" evidence="7">
    <location>
        <begin position="1"/>
        <end position="61"/>
    </location>
</feature>
<dbReference type="GO" id="GO:0048476">
    <property type="term" value="C:Holliday junction resolvase complex"/>
    <property type="evidence" value="ECO:0007669"/>
    <property type="project" value="UniProtKB-UniRule"/>
</dbReference>
<feature type="domain" description="Holliday junction DNA helicase RuvA C-terminal" evidence="8">
    <location>
        <begin position="155"/>
        <end position="200"/>
    </location>
</feature>
<keyword evidence="5 6" id="KW-0234">DNA repair</keyword>
<evidence type="ECO:0000256" key="6">
    <source>
        <dbReference type="HAMAP-Rule" id="MF_00031"/>
    </source>
</evidence>
<dbReference type="SUPFAM" id="SSF47781">
    <property type="entry name" value="RuvA domain 2-like"/>
    <property type="match status" value="1"/>
</dbReference>
<keyword evidence="4 6" id="KW-0233">DNA recombination</keyword>
<evidence type="ECO:0000256" key="4">
    <source>
        <dbReference type="ARBA" id="ARBA00023172"/>
    </source>
</evidence>
<dbReference type="GO" id="GO:0006310">
    <property type="term" value="P:DNA recombination"/>
    <property type="evidence" value="ECO:0007669"/>
    <property type="project" value="UniProtKB-UniRule"/>
</dbReference>
<evidence type="ECO:0000256" key="2">
    <source>
        <dbReference type="ARBA" id="ARBA00022763"/>
    </source>
</evidence>
<comment type="similarity">
    <text evidence="6">Belongs to the RuvA family.</text>
</comment>
<dbReference type="GO" id="GO:0000400">
    <property type="term" value="F:four-way junction DNA binding"/>
    <property type="evidence" value="ECO:0007669"/>
    <property type="project" value="UniProtKB-UniRule"/>
</dbReference>
<keyword evidence="1 6" id="KW-0963">Cytoplasm</keyword>
<dbReference type="Proteomes" id="UP000433493">
    <property type="component" value="Unassembled WGS sequence"/>
</dbReference>
<reference evidence="9 10" key="1">
    <citation type="submission" date="2019-09" db="EMBL/GenBank/DDBJ databases">
        <title>Phylogeny of genus Pseudoclavibacter and closely related genus.</title>
        <authorList>
            <person name="Li Y."/>
        </authorList>
    </citation>
    <scope>NUCLEOTIDE SEQUENCE [LARGE SCALE GENOMIC DNA]</scope>
    <source>
        <strain evidence="9 10">KCTC 13959</strain>
    </source>
</reference>
<dbReference type="InterPro" id="IPR012340">
    <property type="entry name" value="NA-bd_OB-fold"/>
</dbReference>
<proteinExistence type="inferred from homology"/>
<comment type="caution">
    <text evidence="6">Lacks conserved residue(s) required for the propagation of feature annotation.</text>
</comment>
<dbReference type="SUPFAM" id="SSF50249">
    <property type="entry name" value="Nucleic acid-binding proteins"/>
    <property type="match status" value="1"/>
</dbReference>